<evidence type="ECO:0000256" key="5">
    <source>
        <dbReference type="SAM" id="MobiDB-lite"/>
    </source>
</evidence>
<keyword evidence="3" id="KW-0539">Nucleus</keyword>
<feature type="compositionally biased region" description="Basic residues" evidence="5">
    <location>
        <begin position="66"/>
        <end position="78"/>
    </location>
</feature>
<evidence type="ECO:0000256" key="3">
    <source>
        <dbReference type="ARBA" id="ARBA00023242"/>
    </source>
</evidence>
<feature type="compositionally biased region" description="Acidic residues" evidence="5">
    <location>
        <begin position="362"/>
        <end position="371"/>
    </location>
</feature>
<dbReference type="SMART" id="SM00360">
    <property type="entry name" value="RRM"/>
    <property type="match status" value="1"/>
</dbReference>
<sequence>MAPELRKRKSLPDVQKANGAAKAEKPSPKPAPKGKRKAPEDALPVSPVSLKKQKSVKKTAAEAKPAKKPAQKAKKAKQTKPVEEEVVEEKVVEEEVVEENTTIEVPDVSDSEGEDGKEVQALVTQLDSDDEDMTEGDNLFKEGQDVGKIPEVSKQVEKAAKASHKNTGVLYIGRIPHGFYEYEMRQYFEQFGTITRLRLSRNKKTGASKHFAFVEFAEATTAEIVAKTMNNYLLFGHILKCRILPKEQLHDDLFKGANRRFKAVPWNKMAGKQLQKPHTESAWADKVTKVQSKRAKKAAALKEIGYEFEVPEMKAVPAPAPIEEKKVEVEAIEAAPVEEETKKIEEPVEAVEEAKPEAKEETEVEAEVEVEVEVKTKPAPKARAAKGKATRGKGRKAKA</sequence>
<dbReference type="SUPFAM" id="SSF54928">
    <property type="entry name" value="RNA-binding domain, RBD"/>
    <property type="match status" value="1"/>
</dbReference>
<feature type="region of interest" description="Disordered" evidence="5">
    <location>
        <begin position="338"/>
        <end position="399"/>
    </location>
</feature>
<feature type="compositionally biased region" description="Basic residues" evidence="5">
    <location>
        <begin position="378"/>
        <end position="399"/>
    </location>
</feature>
<dbReference type="AlphaFoldDB" id="A0A9P5GT75"/>
<dbReference type="GO" id="GO:0003723">
    <property type="term" value="F:RNA binding"/>
    <property type="evidence" value="ECO:0007669"/>
    <property type="project" value="UniProtKB-UniRule"/>
</dbReference>
<dbReference type="PROSITE" id="PS50102">
    <property type="entry name" value="RRM"/>
    <property type="match status" value="1"/>
</dbReference>
<evidence type="ECO:0000313" key="7">
    <source>
        <dbReference type="EMBL" id="KAF7537262.1"/>
    </source>
</evidence>
<name>A0A9P5GT75_9HYPO</name>
<gene>
    <name evidence="7" type="ORF">G7Z17_g12884</name>
</gene>
<feature type="compositionally biased region" description="Basic and acidic residues" evidence="5">
    <location>
        <begin position="339"/>
        <end position="361"/>
    </location>
</feature>
<feature type="domain" description="RRM" evidence="6">
    <location>
        <begin position="168"/>
        <end position="246"/>
    </location>
</feature>
<dbReference type="InterPro" id="IPR035979">
    <property type="entry name" value="RBD_domain_sf"/>
</dbReference>
<evidence type="ECO:0000256" key="1">
    <source>
        <dbReference type="ARBA" id="ARBA00004604"/>
    </source>
</evidence>
<dbReference type="InterPro" id="IPR012677">
    <property type="entry name" value="Nucleotide-bd_a/b_plait_sf"/>
</dbReference>
<keyword evidence="8" id="KW-1185">Reference proteome</keyword>
<comment type="subcellular location">
    <subcellularLocation>
        <location evidence="1">Nucleus</location>
        <location evidence="1">Nucleolus</location>
    </subcellularLocation>
</comment>
<proteinExistence type="predicted"/>
<dbReference type="OrthoDB" id="21467at2759"/>
<accession>A0A9P5GT75</accession>
<protein>
    <recommendedName>
        <fullName evidence="6">RRM domain-containing protein</fullName>
    </recommendedName>
</protein>
<keyword evidence="2 4" id="KW-0694">RNA-binding</keyword>
<dbReference type="EMBL" id="JAANBB010000641">
    <property type="protein sequence ID" value="KAF7537262.1"/>
    <property type="molecule type" value="Genomic_DNA"/>
</dbReference>
<reference evidence="7" key="1">
    <citation type="submission" date="2020-03" db="EMBL/GenBank/DDBJ databases">
        <title>Draft Genome Sequence of Cylindrodendrum hubeiense.</title>
        <authorList>
            <person name="Buettner E."/>
            <person name="Kellner H."/>
        </authorList>
    </citation>
    <scope>NUCLEOTIDE SEQUENCE</scope>
    <source>
        <strain evidence="7">IHI 201604</strain>
    </source>
</reference>
<comment type="caution">
    <text evidence="7">The sequence shown here is derived from an EMBL/GenBank/DDBJ whole genome shotgun (WGS) entry which is preliminary data.</text>
</comment>
<dbReference type="Gene3D" id="3.30.70.330">
    <property type="match status" value="1"/>
</dbReference>
<feature type="compositionally biased region" description="Acidic residues" evidence="5">
    <location>
        <begin position="84"/>
        <end position="93"/>
    </location>
</feature>
<dbReference type="PANTHER" id="PTHR46754">
    <property type="entry name" value="MKI67 FHA DOMAIN-INTERACTING NUCLEOLAR PHOSPHOPROTEIN"/>
    <property type="match status" value="1"/>
</dbReference>
<dbReference type="Proteomes" id="UP000722485">
    <property type="component" value="Unassembled WGS sequence"/>
</dbReference>
<dbReference type="Pfam" id="PF00076">
    <property type="entry name" value="RRM_1"/>
    <property type="match status" value="1"/>
</dbReference>
<evidence type="ECO:0000256" key="4">
    <source>
        <dbReference type="PROSITE-ProRule" id="PRU00176"/>
    </source>
</evidence>
<organism evidence="7 8">
    <name type="scientific">Cylindrodendrum hubeiense</name>
    <dbReference type="NCBI Taxonomy" id="595255"/>
    <lineage>
        <taxon>Eukaryota</taxon>
        <taxon>Fungi</taxon>
        <taxon>Dikarya</taxon>
        <taxon>Ascomycota</taxon>
        <taxon>Pezizomycotina</taxon>
        <taxon>Sordariomycetes</taxon>
        <taxon>Hypocreomycetidae</taxon>
        <taxon>Hypocreales</taxon>
        <taxon>Nectriaceae</taxon>
        <taxon>Cylindrodendrum</taxon>
    </lineage>
</organism>
<evidence type="ECO:0000256" key="2">
    <source>
        <dbReference type="ARBA" id="ARBA00022884"/>
    </source>
</evidence>
<evidence type="ECO:0000313" key="8">
    <source>
        <dbReference type="Proteomes" id="UP000722485"/>
    </source>
</evidence>
<feature type="region of interest" description="Disordered" evidence="5">
    <location>
        <begin position="1"/>
        <end position="93"/>
    </location>
</feature>
<dbReference type="CDD" id="cd12307">
    <property type="entry name" value="RRM_NIFK_like"/>
    <property type="match status" value="1"/>
</dbReference>
<dbReference type="GO" id="GO:0005730">
    <property type="term" value="C:nucleolus"/>
    <property type="evidence" value="ECO:0007669"/>
    <property type="project" value="UniProtKB-SubCell"/>
</dbReference>
<dbReference type="InterPro" id="IPR000504">
    <property type="entry name" value="RRM_dom"/>
</dbReference>
<evidence type="ECO:0000259" key="6">
    <source>
        <dbReference type="PROSITE" id="PS50102"/>
    </source>
</evidence>